<accession>A0A150G9E6</accession>
<name>A0A150G9E6_GONPE</name>
<evidence type="ECO:0000313" key="2">
    <source>
        <dbReference type="Proteomes" id="UP000075714"/>
    </source>
</evidence>
<dbReference type="EMBL" id="LSYV01000044">
    <property type="protein sequence ID" value="KXZ46462.1"/>
    <property type="molecule type" value="Genomic_DNA"/>
</dbReference>
<gene>
    <name evidence="1" type="ORF">GPECTOR_43g898</name>
</gene>
<comment type="caution">
    <text evidence="1">The sequence shown here is derived from an EMBL/GenBank/DDBJ whole genome shotgun (WGS) entry which is preliminary data.</text>
</comment>
<evidence type="ECO:0000313" key="1">
    <source>
        <dbReference type="EMBL" id="KXZ46462.1"/>
    </source>
</evidence>
<dbReference type="AlphaFoldDB" id="A0A150G9E6"/>
<protein>
    <submittedName>
        <fullName evidence="1">Uncharacterized protein</fullName>
    </submittedName>
</protein>
<proteinExistence type="predicted"/>
<organism evidence="1 2">
    <name type="scientific">Gonium pectorale</name>
    <name type="common">Green alga</name>
    <dbReference type="NCBI Taxonomy" id="33097"/>
    <lineage>
        <taxon>Eukaryota</taxon>
        <taxon>Viridiplantae</taxon>
        <taxon>Chlorophyta</taxon>
        <taxon>core chlorophytes</taxon>
        <taxon>Chlorophyceae</taxon>
        <taxon>CS clade</taxon>
        <taxon>Chlamydomonadales</taxon>
        <taxon>Volvocaceae</taxon>
        <taxon>Gonium</taxon>
    </lineage>
</organism>
<sequence>MSSLSLSIDKSKPDRRGVVSISIAPSPELLDEYPLVFPYPFAPPPGWVVHEGLLLPVDMGDDPVRMLEQLLQDNDVPAKDRAHFASTFLTQVAINYLRERGGVPDSVPPGARKAAER</sequence>
<reference evidence="2" key="1">
    <citation type="journal article" date="2016" name="Nat. Commun.">
        <title>The Gonium pectorale genome demonstrates co-option of cell cycle regulation during the evolution of multicellularity.</title>
        <authorList>
            <person name="Hanschen E.R."/>
            <person name="Marriage T.N."/>
            <person name="Ferris P.J."/>
            <person name="Hamaji T."/>
            <person name="Toyoda A."/>
            <person name="Fujiyama A."/>
            <person name="Neme R."/>
            <person name="Noguchi H."/>
            <person name="Minakuchi Y."/>
            <person name="Suzuki M."/>
            <person name="Kawai-Toyooka H."/>
            <person name="Smith D.R."/>
            <person name="Sparks H."/>
            <person name="Anderson J."/>
            <person name="Bakaric R."/>
            <person name="Luria V."/>
            <person name="Karger A."/>
            <person name="Kirschner M.W."/>
            <person name="Durand P.M."/>
            <person name="Michod R.E."/>
            <person name="Nozaki H."/>
            <person name="Olson B.J."/>
        </authorList>
    </citation>
    <scope>NUCLEOTIDE SEQUENCE [LARGE SCALE GENOMIC DNA]</scope>
    <source>
        <strain evidence="2">NIES-2863</strain>
    </source>
</reference>
<keyword evidence="2" id="KW-1185">Reference proteome</keyword>
<dbReference type="Proteomes" id="UP000075714">
    <property type="component" value="Unassembled WGS sequence"/>
</dbReference>